<organism evidence="1 2">
    <name type="scientific">Candidatus Hakubella thermalkaliphila</name>
    <dbReference type="NCBI Taxonomy" id="2754717"/>
    <lineage>
        <taxon>Bacteria</taxon>
        <taxon>Bacillati</taxon>
        <taxon>Actinomycetota</taxon>
        <taxon>Actinomycetota incertae sedis</taxon>
        <taxon>Candidatus Hakubellales</taxon>
        <taxon>Candidatus Hakubellaceae</taxon>
        <taxon>Candidatus Hakubella</taxon>
    </lineage>
</organism>
<dbReference type="AlphaFoldDB" id="A0A6V8PKP0"/>
<dbReference type="Proteomes" id="UP000568877">
    <property type="component" value="Unassembled WGS sequence"/>
</dbReference>
<comment type="caution">
    <text evidence="1">The sequence shown here is derived from an EMBL/GenBank/DDBJ whole genome shotgun (WGS) entry which is preliminary data.</text>
</comment>
<dbReference type="EMBL" id="BLSA01000127">
    <property type="protein sequence ID" value="GFP32680.1"/>
    <property type="molecule type" value="Genomic_DNA"/>
</dbReference>
<name>A0A6V8PKP0_9ACTN</name>
<protein>
    <submittedName>
        <fullName evidence="1">Uncharacterized protein</fullName>
    </submittedName>
</protein>
<reference evidence="1 2" key="1">
    <citation type="journal article" date="2020" name="Front. Microbiol.">
        <title>Single-cell genomics of novel Actinobacteria with the Wood-Ljungdahl pathway discovered in a serpentinizing system.</title>
        <authorList>
            <person name="Merino N."/>
            <person name="Kawai M."/>
            <person name="Boyd E.S."/>
            <person name="Colman D.R."/>
            <person name="McGlynn S.E."/>
            <person name="Nealson K.H."/>
            <person name="Kurokawa K."/>
            <person name="Hongoh Y."/>
        </authorList>
    </citation>
    <scope>NUCLEOTIDE SEQUENCE [LARGE SCALE GENOMIC DNA]</scope>
    <source>
        <strain evidence="1 2">S42</strain>
    </source>
</reference>
<gene>
    <name evidence="1" type="ORF">HKBW3S42_00986</name>
</gene>
<evidence type="ECO:0000313" key="2">
    <source>
        <dbReference type="Proteomes" id="UP000568877"/>
    </source>
</evidence>
<proteinExistence type="predicted"/>
<accession>A0A6V8PKP0</accession>
<evidence type="ECO:0000313" key="1">
    <source>
        <dbReference type="EMBL" id="GFP32680.1"/>
    </source>
</evidence>
<sequence>MRGELGASRKNVLERRFKFRGEAAIMEGKTEGL</sequence>